<dbReference type="CDD" id="cd14962">
    <property type="entry name" value="NHL_like_6"/>
    <property type="match status" value="1"/>
</dbReference>
<evidence type="ECO:0000313" key="4">
    <source>
        <dbReference type="EMBL" id="NKE70512.1"/>
    </source>
</evidence>
<evidence type="ECO:0000256" key="3">
    <source>
        <dbReference type="SAM" id="SignalP"/>
    </source>
</evidence>
<accession>A0A7X6DNK4</accession>
<dbReference type="InterPro" id="IPR011042">
    <property type="entry name" value="6-blade_b-propeller_TolB-like"/>
</dbReference>
<evidence type="ECO:0008006" key="6">
    <source>
        <dbReference type="Google" id="ProtNLM"/>
    </source>
</evidence>
<feature type="repeat" description="NHL" evidence="2">
    <location>
        <begin position="242"/>
        <end position="285"/>
    </location>
</feature>
<dbReference type="PANTHER" id="PTHR24104:SF25">
    <property type="entry name" value="PROTEIN LIN-41"/>
    <property type="match status" value="1"/>
</dbReference>
<dbReference type="GO" id="GO:0008270">
    <property type="term" value="F:zinc ion binding"/>
    <property type="evidence" value="ECO:0007669"/>
    <property type="project" value="UniProtKB-KW"/>
</dbReference>
<keyword evidence="1" id="KW-0677">Repeat</keyword>
<feature type="repeat" description="NHL" evidence="2">
    <location>
        <begin position="65"/>
        <end position="103"/>
    </location>
</feature>
<dbReference type="InterPro" id="IPR001258">
    <property type="entry name" value="NHL_repeat"/>
</dbReference>
<sequence length="346" mass="38203">MKRVLLVVLAMLILTGCGGKTKAPDRDLIWPAPPETPRIKFLTSIDSSEDVEKKGWGERIKAALFGDSGGAKLVKPYGVSATPDGRIYVADSGWRKILVFDTLQGRFSMIGVDGPGALAGPMGVTVDKGGRVYVTDTILRKCLVYDQEGRFLMSIGDLNRLERPVGVAVNDDLKQVYIADTRKHQIFVYDFEGNFLFEFGKRGAEDGEFNFPANLFVDAAGKVYVTDLNFRVQIFDAAGKFLSKFGNVGTGFGQFSLPKGVGVDSQGHIYVVDSRFNNVQIFSPEGQLLLFFGEFGSRDGQLWLPAGLSIDDQDRIYIADQYNHRINIFQYIGPAEKNEKPEESPS</sequence>
<keyword evidence="5" id="KW-1185">Reference proteome</keyword>
<dbReference type="SUPFAM" id="SSF101898">
    <property type="entry name" value="NHL repeat"/>
    <property type="match status" value="1"/>
</dbReference>
<keyword evidence="3" id="KW-0732">Signal</keyword>
<comment type="caution">
    <text evidence="4">The sequence shown here is derived from an EMBL/GenBank/DDBJ whole genome shotgun (WGS) entry which is preliminary data.</text>
</comment>
<evidence type="ECO:0000256" key="1">
    <source>
        <dbReference type="ARBA" id="ARBA00022737"/>
    </source>
</evidence>
<evidence type="ECO:0000256" key="2">
    <source>
        <dbReference type="PROSITE-ProRule" id="PRU00504"/>
    </source>
</evidence>
<dbReference type="RefSeq" id="WP_168058757.1">
    <property type="nucleotide sequence ID" value="NZ_VTOW01000001.1"/>
</dbReference>
<dbReference type="InterPro" id="IPR050952">
    <property type="entry name" value="TRIM-NHL_E3_ligases"/>
</dbReference>
<evidence type="ECO:0000313" key="5">
    <source>
        <dbReference type="Proteomes" id="UP000534783"/>
    </source>
</evidence>
<name>A0A7X6DNK4_9BACT</name>
<organism evidence="4 5">
    <name type="scientific">Candidatus Manganitrophus noduliformans</name>
    <dbReference type="NCBI Taxonomy" id="2606439"/>
    <lineage>
        <taxon>Bacteria</taxon>
        <taxon>Pseudomonadati</taxon>
        <taxon>Nitrospirota</taxon>
        <taxon>Nitrospiria</taxon>
        <taxon>Candidatus Troglogloeales</taxon>
        <taxon>Candidatus Manganitrophaceae</taxon>
        <taxon>Candidatus Manganitrophus</taxon>
    </lineage>
</organism>
<dbReference type="EMBL" id="VTOW01000001">
    <property type="protein sequence ID" value="NKE70512.1"/>
    <property type="molecule type" value="Genomic_DNA"/>
</dbReference>
<dbReference type="PANTHER" id="PTHR24104">
    <property type="entry name" value="E3 UBIQUITIN-PROTEIN LIGASE NHLRC1-RELATED"/>
    <property type="match status" value="1"/>
</dbReference>
<dbReference type="PROSITE" id="PS51125">
    <property type="entry name" value="NHL"/>
    <property type="match status" value="5"/>
</dbReference>
<dbReference type="Pfam" id="PF01436">
    <property type="entry name" value="NHL"/>
    <property type="match status" value="3"/>
</dbReference>
<feature type="repeat" description="NHL" evidence="2">
    <location>
        <begin position="196"/>
        <end position="238"/>
    </location>
</feature>
<dbReference type="AlphaFoldDB" id="A0A7X6DNK4"/>
<dbReference type="PROSITE" id="PS51257">
    <property type="entry name" value="PROKAR_LIPOPROTEIN"/>
    <property type="match status" value="1"/>
</dbReference>
<feature type="repeat" description="NHL" evidence="2">
    <location>
        <begin position="289"/>
        <end position="332"/>
    </location>
</feature>
<reference evidence="4 5" key="1">
    <citation type="journal article" date="2020" name="Nature">
        <title>Bacterial chemolithoautotrophy via manganese oxidation.</title>
        <authorList>
            <person name="Yu H."/>
            <person name="Leadbetter J.R."/>
        </authorList>
    </citation>
    <scope>NUCLEOTIDE SEQUENCE [LARGE SCALE GENOMIC DNA]</scope>
    <source>
        <strain evidence="4 5">Mn-1</strain>
    </source>
</reference>
<protein>
    <recommendedName>
        <fullName evidence="6">6-bladed beta-propeller</fullName>
    </recommendedName>
</protein>
<feature type="chain" id="PRO_5031046830" description="6-bladed beta-propeller" evidence="3">
    <location>
        <begin position="20"/>
        <end position="346"/>
    </location>
</feature>
<feature type="signal peptide" evidence="3">
    <location>
        <begin position="1"/>
        <end position="19"/>
    </location>
</feature>
<feature type="repeat" description="NHL" evidence="2">
    <location>
        <begin position="149"/>
        <end position="192"/>
    </location>
</feature>
<gene>
    <name evidence="4" type="ORF">MNODULE_07140</name>
</gene>
<dbReference type="Proteomes" id="UP000534783">
    <property type="component" value="Unassembled WGS sequence"/>
</dbReference>
<proteinExistence type="predicted"/>
<dbReference type="Gene3D" id="2.120.10.30">
    <property type="entry name" value="TolB, C-terminal domain"/>
    <property type="match status" value="3"/>
</dbReference>